<keyword evidence="7" id="KW-0808">Transferase</keyword>
<dbReference type="InterPro" id="IPR036097">
    <property type="entry name" value="HisK_dim/P_sf"/>
</dbReference>
<dbReference type="Gene3D" id="3.40.50.2300">
    <property type="match status" value="1"/>
</dbReference>
<dbReference type="InterPro" id="IPR050736">
    <property type="entry name" value="Sensor_HK_Regulatory"/>
</dbReference>
<protein>
    <recommendedName>
        <fullName evidence="4">histidine kinase</fullName>
        <ecNumber evidence="4">2.7.13.3</ecNumber>
    </recommendedName>
</protein>
<dbReference type="PANTHER" id="PTHR43711">
    <property type="entry name" value="TWO-COMPONENT HISTIDINE KINASE"/>
    <property type="match status" value="1"/>
</dbReference>
<dbReference type="Gene3D" id="3.30.450.40">
    <property type="match status" value="1"/>
</dbReference>
<dbReference type="Pfam" id="PF02518">
    <property type="entry name" value="HATPase_c"/>
    <property type="match status" value="1"/>
</dbReference>
<dbReference type="EC" id="2.7.13.3" evidence="4"/>
<dbReference type="InterPro" id="IPR005467">
    <property type="entry name" value="His_kinase_dom"/>
</dbReference>
<evidence type="ECO:0000256" key="6">
    <source>
        <dbReference type="ARBA" id="ARBA00022553"/>
    </source>
</evidence>
<dbReference type="GO" id="GO:0000155">
    <property type="term" value="F:phosphorelay sensor kinase activity"/>
    <property type="evidence" value="ECO:0007669"/>
    <property type="project" value="InterPro"/>
</dbReference>
<dbReference type="InterPro" id="IPR036890">
    <property type="entry name" value="HATPase_C_sf"/>
</dbReference>
<evidence type="ECO:0000256" key="8">
    <source>
        <dbReference type="ARBA" id="ARBA00022741"/>
    </source>
</evidence>
<dbReference type="KEGG" id="asun:KG104_02635"/>
<comment type="subcellular location">
    <subcellularLocation>
        <location evidence="2">Cell membrane</location>
    </subcellularLocation>
    <subcellularLocation>
        <location evidence="3">Membrane raft</location>
        <topology evidence="3">Multi-pass membrane protein</topology>
    </subcellularLocation>
</comment>
<dbReference type="SMART" id="SM00387">
    <property type="entry name" value="HATPase_c"/>
    <property type="match status" value="1"/>
</dbReference>
<keyword evidence="6" id="KW-0597">Phosphoprotein</keyword>
<evidence type="ECO:0000256" key="4">
    <source>
        <dbReference type="ARBA" id="ARBA00012438"/>
    </source>
</evidence>
<dbReference type="SMART" id="SM00065">
    <property type="entry name" value="GAF"/>
    <property type="match status" value="1"/>
</dbReference>
<feature type="domain" description="Histidine kinase" evidence="13">
    <location>
        <begin position="336"/>
        <end position="557"/>
    </location>
</feature>
<evidence type="ECO:0000256" key="2">
    <source>
        <dbReference type="ARBA" id="ARBA00004236"/>
    </source>
</evidence>
<dbReference type="Pfam" id="PF00512">
    <property type="entry name" value="HisKA"/>
    <property type="match status" value="1"/>
</dbReference>
<dbReference type="PRINTS" id="PR00344">
    <property type="entry name" value="BCTRLSENSOR"/>
</dbReference>
<dbReference type="SUPFAM" id="SSF52172">
    <property type="entry name" value="CheY-like"/>
    <property type="match status" value="1"/>
</dbReference>
<dbReference type="GO" id="GO:0045121">
    <property type="term" value="C:membrane raft"/>
    <property type="evidence" value="ECO:0007669"/>
    <property type="project" value="UniProtKB-SubCell"/>
</dbReference>
<dbReference type="Gene3D" id="3.30.565.10">
    <property type="entry name" value="Histidine kinase-like ATPase, C-terminal domain"/>
    <property type="match status" value="1"/>
</dbReference>
<evidence type="ECO:0000313" key="14">
    <source>
        <dbReference type="EMBL" id="QWQ36726.1"/>
    </source>
</evidence>
<organism evidence="14 15">
    <name type="scientific">Arthrobacter sunyaminii</name>
    <dbReference type="NCBI Taxonomy" id="2816859"/>
    <lineage>
        <taxon>Bacteria</taxon>
        <taxon>Bacillati</taxon>
        <taxon>Actinomycetota</taxon>
        <taxon>Actinomycetes</taxon>
        <taxon>Micrococcales</taxon>
        <taxon>Micrococcaceae</taxon>
        <taxon>Arthrobacter</taxon>
    </lineage>
</organism>
<dbReference type="RefSeq" id="WP_207348517.1">
    <property type="nucleotide sequence ID" value="NZ_CP076456.1"/>
</dbReference>
<proteinExistence type="predicted"/>
<dbReference type="GO" id="GO:0005886">
    <property type="term" value="C:plasma membrane"/>
    <property type="evidence" value="ECO:0007669"/>
    <property type="project" value="UniProtKB-SubCell"/>
</dbReference>
<dbReference type="InterPro" id="IPR003594">
    <property type="entry name" value="HATPase_dom"/>
</dbReference>
<dbReference type="CDD" id="cd00075">
    <property type="entry name" value="HATPase"/>
    <property type="match status" value="1"/>
</dbReference>
<dbReference type="Proteomes" id="UP000680588">
    <property type="component" value="Chromosome"/>
</dbReference>
<dbReference type="InterPro" id="IPR004358">
    <property type="entry name" value="Sig_transdc_His_kin-like_C"/>
</dbReference>
<keyword evidence="12" id="KW-0472">Membrane</keyword>
<evidence type="ECO:0000313" key="15">
    <source>
        <dbReference type="Proteomes" id="UP000680588"/>
    </source>
</evidence>
<dbReference type="PANTHER" id="PTHR43711:SF1">
    <property type="entry name" value="HISTIDINE KINASE 1"/>
    <property type="match status" value="1"/>
</dbReference>
<evidence type="ECO:0000256" key="12">
    <source>
        <dbReference type="ARBA" id="ARBA00023136"/>
    </source>
</evidence>
<dbReference type="SUPFAM" id="SSF55781">
    <property type="entry name" value="GAF domain-like"/>
    <property type="match status" value="1"/>
</dbReference>
<evidence type="ECO:0000256" key="9">
    <source>
        <dbReference type="ARBA" id="ARBA00022777"/>
    </source>
</evidence>
<keyword evidence="10" id="KW-0067">ATP-binding</keyword>
<sequence>MPTALLPLPETSGDAGEQCAVVAVRSADLRDTAEAVLLAAGLVPVHVESEHEVVSAILEGDVVLAVVDAEMLAATGPEHLSRLRQEPSVASLPVILLAGDEELDIETMVQLSITHFVAGSVQSTDLANRVALILAGTRATRRRKVAAARLRDKARAVSAALRGTNDPQQMAALAVQGLGEAFGACHVRIETFQDERVPEVAASWSMTSGTAGLPRLPLTETSILSSSLWDREAVLRIEDHLCSDDPESDMFPARVPAAVRTSVFAPLGHGDQVLGYVWIAGTTGPRRWSRTELSLIQHVCGNLAHGLVQGHVITAQREVLARLRELDRAKTDFVATVNHELRTPLTSITGYLELILEGSGEDIPPKTRQMLEIVGRNAARLDQLISDLLTISRTDAHAGLALEDLDLRELLDTVAASLAPAAAASGITLQLGLLPAAHVVRGDKAQLEQVFTNLLSNAVKFTLPGGTVNVCSKMVAMDAGRQIRVQIVDNGIGIPEADLPKLFRRFFRASNATSAAIPGTGLGLAIVQDIVLQHGGELDIDSTLGRGTTVTVQIPAC</sequence>
<dbReference type="EMBL" id="CP076456">
    <property type="protein sequence ID" value="QWQ36726.1"/>
    <property type="molecule type" value="Genomic_DNA"/>
</dbReference>
<dbReference type="GO" id="GO:0005524">
    <property type="term" value="F:ATP binding"/>
    <property type="evidence" value="ECO:0007669"/>
    <property type="project" value="UniProtKB-KW"/>
</dbReference>
<evidence type="ECO:0000256" key="11">
    <source>
        <dbReference type="ARBA" id="ARBA00023012"/>
    </source>
</evidence>
<evidence type="ECO:0000259" key="13">
    <source>
        <dbReference type="PROSITE" id="PS50109"/>
    </source>
</evidence>
<keyword evidence="9 14" id="KW-0418">Kinase</keyword>
<dbReference type="PROSITE" id="PS50109">
    <property type="entry name" value="HIS_KIN"/>
    <property type="match status" value="1"/>
</dbReference>
<dbReference type="InterPro" id="IPR003661">
    <property type="entry name" value="HisK_dim/P_dom"/>
</dbReference>
<evidence type="ECO:0000256" key="3">
    <source>
        <dbReference type="ARBA" id="ARBA00004314"/>
    </source>
</evidence>
<reference evidence="14" key="1">
    <citation type="submission" date="2021-06" db="EMBL/GenBank/DDBJ databases">
        <title>Novel species in genus Arthrobacter.</title>
        <authorList>
            <person name="Zhang G."/>
        </authorList>
    </citation>
    <scope>NUCLEOTIDE SEQUENCE</scope>
    <source>
        <strain evidence="14">Zg-ZUI122</strain>
    </source>
</reference>
<dbReference type="FunFam" id="3.30.565.10:FF:000023">
    <property type="entry name" value="PAS domain-containing sensor histidine kinase"/>
    <property type="match status" value="1"/>
</dbReference>
<evidence type="ECO:0000256" key="5">
    <source>
        <dbReference type="ARBA" id="ARBA00022475"/>
    </source>
</evidence>
<dbReference type="SMART" id="SM00388">
    <property type="entry name" value="HisKA"/>
    <property type="match status" value="1"/>
</dbReference>
<gene>
    <name evidence="14" type="ORF">KG104_02635</name>
</gene>
<keyword evidence="11" id="KW-0902">Two-component regulatory system</keyword>
<dbReference type="CDD" id="cd00082">
    <property type="entry name" value="HisKA"/>
    <property type="match status" value="1"/>
</dbReference>
<dbReference type="InterPro" id="IPR029016">
    <property type="entry name" value="GAF-like_dom_sf"/>
</dbReference>
<keyword evidence="8" id="KW-0547">Nucleotide-binding</keyword>
<keyword evidence="15" id="KW-1185">Reference proteome</keyword>
<dbReference type="InterPro" id="IPR003018">
    <property type="entry name" value="GAF"/>
</dbReference>
<dbReference type="SUPFAM" id="SSF55874">
    <property type="entry name" value="ATPase domain of HSP90 chaperone/DNA topoisomerase II/histidine kinase"/>
    <property type="match status" value="1"/>
</dbReference>
<keyword evidence="5" id="KW-1003">Cell membrane</keyword>
<evidence type="ECO:0000256" key="7">
    <source>
        <dbReference type="ARBA" id="ARBA00022679"/>
    </source>
</evidence>
<dbReference type="InterPro" id="IPR011006">
    <property type="entry name" value="CheY-like_superfamily"/>
</dbReference>
<dbReference type="FunFam" id="1.10.287.130:FF:000001">
    <property type="entry name" value="Two-component sensor histidine kinase"/>
    <property type="match status" value="1"/>
</dbReference>
<name>A0A975XL39_9MICC</name>
<accession>A0A975XL39</accession>
<evidence type="ECO:0000256" key="10">
    <source>
        <dbReference type="ARBA" id="ARBA00022840"/>
    </source>
</evidence>
<dbReference type="SUPFAM" id="SSF47384">
    <property type="entry name" value="Homodimeric domain of signal transducing histidine kinase"/>
    <property type="match status" value="1"/>
</dbReference>
<dbReference type="AlphaFoldDB" id="A0A975XL39"/>
<dbReference type="Pfam" id="PF01590">
    <property type="entry name" value="GAF"/>
    <property type="match status" value="1"/>
</dbReference>
<evidence type="ECO:0000256" key="1">
    <source>
        <dbReference type="ARBA" id="ARBA00000085"/>
    </source>
</evidence>
<dbReference type="Gene3D" id="1.10.287.130">
    <property type="match status" value="1"/>
</dbReference>
<comment type="catalytic activity">
    <reaction evidence="1">
        <text>ATP + protein L-histidine = ADP + protein N-phospho-L-histidine.</text>
        <dbReference type="EC" id="2.7.13.3"/>
    </reaction>
</comment>